<comment type="caution">
    <text evidence="4">The sequence shown here is derived from an EMBL/GenBank/DDBJ whole genome shotgun (WGS) entry which is preliminary data.</text>
</comment>
<keyword evidence="3" id="KW-0479">Metal-binding</keyword>
<proteinExistence type="predicted"/>
<keyword evidence="2 4" id="KW-0808">Transferase</keyword>
<reference evidence="4 5" key="1">
    <citation type="submission" date="2017-11" db="EMBL/GenBank/DDBJ databases">
        <authorList>
            <person name="Han C.G."/>
        </authorList>
    </citation>
    <scope>NUCLEOTIDE SEQUENCE [LARGE SCALE GENOMIC DNA]</scope>
    <source>
        <strain evidence="4 5">ANC 5347</strain>
    </source>
</reference>
<dbReference type="GO" id="GO:0046872">
    <property type="term" value="F:metal ion binding"/>
    <property type="evidence" value="ECO:0007669"/>
    <property type="project" value="UniProtKB-KW"/>
</dbReference>
<dbReference type="CDD" id="cd04194">
    <property type="entry name" value="GT8_A4GalT_like"/>
    <property type="match status" value="1"/>
</dbReference>
<sequence>MSIYVHSENIIVDNLDVEKPDLNIAFTFDEAYIRASGVLLFSILENNTMNLHVHIFTTVKDLSLFDKFLNFKSKITIYSLNEEYFLSLQTPGHFSSAIYYRIAIPNILQGRLKNILYLDADILCVGDISFFKNLDIGDNYIAAVEDTGHTKIKSMLLNENKGSYFNSGVMYINIDKWIDNKIFDKFMLLINERDYDCPDQDVLNIMFWGEVYFISEKYNHFTEIKSDHAILIHYIGMIKPWSLVSELNHKYIEYYNQSPFMNIPLDQPKSYKLAKKYAKKLWRYKNYLLSVKWWFLYIFMKFK</sequence>
<gene>
    <name evidence="4" type="ORF">CU320_05995</name>
</gene>
<dbReference type="InterPro" id="IPR050748">
    <property type="entry name" value="Glycosyltrans_8_dom-fam"/>
</dbReference>
<protein>
    <submittedName>
        <fullName evidence="4">Glycosyl transferase family 8</fullName>
    </submittedName>
</protein>
<evidence type="ECO:0000313" key="4">
    <source>
        <dbReference type="EMBL" id="PJI32920.1"/>
    </source>
</evidence>
<evidence type="ECO:0000313" key="5">
    <source>
        <dbReference type="Proteomes" id="UP000242351"/>
    </source>
</evidence>
<dbReference type="InterPro" id="IPR029044">
    <property type="entry name" value="Nucleotide-diphossugar_trans"/>
</dbReference>
<dbReference type="GO" id="GO:0016757">
    <property type="term" value="F:glycosyltransferase activity"/>
    <property type="evidence" value="ECO:0007669"/>
    <property type="project" value="UniProtKB-KW"/>
</dbReference>
<dbReference type="Pfam" id="PF01501">
    <property type="entry name" value="Glyco_transf_8"/>
    <property type="match status" value="1"/>
</dbReference>
<evidence type="ECO:0000256" key="1">
    <source>
        <dbReference type="ARBA" id="ARBA00022676"/>
    </source>
</evidence>
<reference evidence="4 5" key="2">
    <citation type="submission" date="2017-12" db="EMBL/GenBank/DDBJ databases">
        <title>Revising the taxonomy of the Acinetobacter lwoffii group: the description of Acinetobacter pseudolwoffii sp. nov. and emended description of Acinetobacter lwoffii.</title>
        <authorList>
            <person name="Nemec A."/>
        </authorList>
    </citation>
    <scope>NUCLEOTIDE SEQUENCE [LARGE SCALE GENOMIC DNA]</scope>
    <source>
        <strain evidence="4 5">ANC 5347</strain>
    </source>
</reference>
<name>A0A2H9UMQ4_9GAMM</name>
<dbReference type="RefSeq" id="WP_100357501.1">
    <property type="nucleotide sequence ID" value="NZ_PGOZ01000005.1"/>
</dbReference>
<accession>A0A2H9UMQ4</accession>
<dbReference type="Proteomes" id="UP000242351">
    <property type="component" value="Unassembled WGS sequence"/>
</dbReference>
<dbReference type="EMBL" id="PGOZ01000005">
    <property type="protein sequence ID" value="PJI32920.1"/>
    <property type="molecule type" value="Genomic_DNA"/>
</dbReference>
<dbReference type="InterPro" id="IPR002495">
    <property type="entry name" value="Glyco_trans_8"/>
</dbReference>
<dbReference type="PANTHER" id="PTHR13778">
    <property type="entry name" value="GLYCOSYLTRANSFERASE 8 DOMAIN-CONTAINING PROTEIN"/>
    <property type="match status" value="1"/>
</dbReference>
<organism evidence="4 5">
    <name type="scientific">Acinetobacter pseudolwoffii</name>
    <dbReference type="NCBI Taxonomy" id="2053287"/>
    <lineage>
        <taxon>Bacteria</taxon>
        <taxon>Pseudomonadati</taxon>
        <taxon>Pseudomonadota</taxon>
        <taxon>Gammaproteobacteria</taxon>
        <taxon>Moraxellales</taxon>
        <taxon>Moraxellaceae</taxon>
        <taxon>Acinetobacter</taxon>
    </lineage>
</organism>
<evidence type="ECO:0000256" key="2">
    <source>
        <dbReference type="ARBA" id="ARBA00022679"/>
    </source>
</evidence>
<dbReference type="Gene3D" id="3.90.550.10">
    <property type="entry name" value="Spore Coat Polysaccharide Biosynthesis Protein SpsA, Chain A"/>
    <property type="match status" value="1"/>
</dbReference>
<dbReference type="PANTHER" id="PTHR13778:SF47">
    <property type="entry name" value="LIPOPOLYSACCHARIDE 1,3-GALACTOSYLTRANSFERASE"/>
    <property type="match status" value="1"/>
</dbReference>
<dbReference type="SUPFAM" id="SSF53448">
    <property type="entry name" value="Nucleotide-diphospho-sugar transferases"/>
    <property type="match status" value="1"/>
</dbReference>
<evidence type="ECO:0000256" key="3">
    <source>
        <dbReference type="ARBA" id="ARBA00022723"/>
    </source>
</evidence>
<keyword evidence="1" id="KW-0328">Glycosyltransferase</keyword>
<dbReference type="AlphaFoldDB" id="A0A2H9UMQ4"/>